<protein>
    <submittedName>
        <fullName evidence="1">Uncharacterized protein</fullName>
    </submittedName>
</protein>
<dbReference type="InterPro" id="IPR009045">
    <property type="entry name" value="Zn_M74/Hedgehog-like"/>
</dbReference>
<evidence type="ECO:0000313" key="1">
    <source>
        <dbReference type="EMBL" id="SDP07351.1"/>
    </source>
</evidence>
<sequence>MTLAFEDAVDIGYGRGRLAPDAAASLRRVDAAFGRPADVNEAWRSPEQANANYARYLRYLNGTGPWAPIALPADQSVHCEGNAVDTDDTRPDQMPTWNDHGWYWTVYRGGELKERWHLERFPSRDNHRNTPATAGTEPLTPKDWYDMLDPTELQKLMTAAFLDALRQNAREEANKTVTYSVPDGAGGQVYWAVDFDNNTKARLWNGEQLDIRRALGFRELINQPPQSLDGFTDISVQP</sequence>
<dbReference type="SUPFAM" id="SSF55166">
    <property type="entry name" value="Hedgehog/DD-peptidase"/>
    <property type="match status" value="1"/>
</dbReference>
<dbReference type="RefSeq" id="WP_074695339.1">
    <property type="nucleotide sequence ID" value="NZ_FNJN01000004.1"/>
</dbReference>
<evidence type="ECO:0000313" key="2">
    <source>
        <dbReference type="Proteomes" id="UP000186456"/>
    </source>
</evidence>
<accession>A0A1H0PQA6</accession>
<dbReference type="Proteomes" id="UP000186456">
    <property type="component" value="Unassembled WGS sequence"/>
</dbReference>
<proteinExistence type="predicted"/>
<dbReference type="EMBL" id="FNJN01000004">
    <property type="protein sequence ID" value="SDP07351.1"/>
    <property type="molecule type" value="Genomic_DNA"/>
</dbReference>
<gene>
    <name evidence="1" type="ORF">SAMN04487788_1948</name>
</gene>
<organism evidence="1 2">
    <name type="scientific">Microbacterium testaceum (strain StLB037)</name>
    <dbReference type="NCBI Taxonomy" id="979556"/>
    <lineage>
        <taxon>Bacteria</taxon>
        <taxon>Bacillati</taxon>
        <taxon>Actinomycetota</taxon>
        <taxon>Actinomycetes</taxon>
        <taxon>Micrococcales</taxon>
        <taxon>Microbacteriaceae</taxon>
        <taxon>Microbacterium</taxon>
    </lineage>
</organism>
<name>A0A1H0PQA6_MICTS</name>
<dbReference type="AlphaFoldDB" id="A0A1H0PQA6"/>
<reference evidence="1 2" key="1">
    <citation type="submission" date="2016-10" db="EMBL/GenBank/DDBJ databases">
        <authorList>
            <person name="de Groot N.N."/>
        </authorList>
    </citation>
    <scope>NUCLEOTIDE SEQUENCE [LARGE SCALE GENOMIC DNA]</scope>
    <source>
        <strain evidence="1 2">StLB037</strain>
    </source>
</reference>